<proteinExistence type="predicted"/>
<feature type="non-terminal residue" evidence="1">
    <location>
        <position position="90"/>
    </location>
</feature>
<comment type="caution">
    <text evidence="1">The sequence shown here is derived from an EMBL/GenBank/DDBJ whole genome shotgun (WGS) entry which is preliminary data.</text>
</comment>
<reference evidence="1 2" key="1">
    <citation type="submission" date="2024-11" db="EMBL/GenBank/DDBJ databases">
        <title>Chromosome-level genome assembly of the freshwater bivalve Anodonta woodiana.</title>
        <authorList>
            <person name="Chen X."/>
        </authorList>
    </citation>
    <scope>NUCLEOTIDE SEQUENCE [LARGE SCALE GENOMIC DNA]</scope>
    <source>
        <strain evidence="1">MN2024</strain>
        <tissue evidence="1">Gills</tissue>
    </source>
</reference>
<dbReference type="EMBL" id="JBJQND010000009">
    <property type="protein sequence ID" value="KAL3866837.1"/>
    <property type="molecule type" value="Genomic_DNA"/>
</dbReference>
<accession>A0ABD3VYY0</accession>
<evidence type="ECO:0000313" key="2">
    <source>
        <dbReference type="Proteomes" id="UP001634394"/>
    </source>
</evidence>
<dbReference type="AlphaFoldDB" id="A0ABD3VYY0"/>
<protein>
    <submittedName>
        <fullName evidence="1">Uncharacterized protein</fullName>
    </submittedName>
</protein>
<gene>
    <name evidence="1" type="ORF">ACJMK2_044098</name>
</gene>
<sequence>MLEEINASDINKIPKTGTVNSSIPKYHILWWNDDCKNTIKQKKALTKLCNTGYSTDYMKYKTNQKQTKHVIRSANATTGKTSCSTLEIRQ</sequence>
<organism evidence="1 2">
    <name type="scientific">Sinanodonta woodiana</name>
    <name type="common">Chinese pond mussel</name>
    <name type="synonym">Anodonta woodiana</name>
    <dbReference type="NCBI Taxonomy" id="1069815"/>
    <lineage>
        <taxon>Eukaryota</taxon>
        <taxon>Metazoa</taxon>
        <taxon>Spiralia</taxon>
        <taxon>Lophotrochozoa</taxon>
        <taxon>Mollusca</taxon>
        <taxon>Bivalvia</taxon>
        <taxon>Autobranchia</taxon>
        <taxon>Heteroconchia</taxon>
        <taxon>Palaeoheterodonta</taxon>
        <taxon>Unionida</taxon>
        <taxon>Unionoidea</taxon>
        <taxon>Unionidae</taxon>
        <taxon>Unioninae</taxon>
        <taxon>Sinanodonta</taxon>
    </lineage>
</organism>
<dbReference type="Proteomes" id="UP001634394">
    <property type="component" value="Unassembled WGS sequence"/>
</dbReference>
<evidence type="ECO:0000313" key="1">
    <source>
        <dbReference type="EMBL" id="KAL3866837.1"/>
    </source>
</evidence>
<keyword evidence="2" id="KW-1185">Reference proteome</keyword>
<name>A0ABD3VYY0_SINWO</name>